<dbReference type="PROSITE" id="PS51406">
    <property type="entry name" value="FIBRINOGEN_C_2"/>
    <property type="match status" value="1"/>
</dbReference>
<dbReference type="CTD" id="20205006"/>
<dbReference type="Proteomes" id="UP000015101">
    <property type="component" value="Unassembled WGS sequence"/>
</dbReference>
<dbReference type="SMART" id="SM00186">
    <property type="entry name" value="FBG"/>
    <property type="match status" value="1"/>
</dbReference>
<dbReference type="EnsemblMetazoa" id="HelroT174471">
    <property type="protein sequence ID" value="HelroP174471"/>
    <property type="gene ID" value="HelroG174471"/>
</dbReference>
<dbReference type="EMBL" id="AMQM01004926">
    <property type="status" value="NOT_ANNOTATED_CDS"/>
    <property type="molecule type" value="Genomic_DNA"/>
</dbReference>
<evidence type="ECO:0000259" key="2">
    <source>
        <dbReference type="PROSITE" id="PS51406"/>
    </source>
</evidence>
<name>T1F857_HELRO</name>
<reference evidence="3 5" key="2">
    <citation type="journal article" date="2013" name="Nature">
        <title>Insights into bilaterian evolution from three spiralian genomes.</title>
        <authorList>
            <person name="Simakov O."/>
            <person name="Marletaz F."/>
            <person name="Cho S.J."/>
            <person name="Edsinger-Gonzales E."/>
            <person name="Havlak P."/>
            <person name="Hellsten U."/>
            <person name="Kuo D.H."/>
            <person name="Larsson T."/>
            <person name="Lv J."/>
            <person name="Arendt D."/>
            <person name="Savage R."/>
            <person name="Osoegawa K."/>
            <person name="de Jong P."/>
            <person name="Grimwood J."/>
            <person name="Chapman J.A."/>
            <person name="Shapiro H."/>
            <person name="Aerts A."/>
            <person name="Otillar R.P."/>
            <person name="Terry A.Y."/>
            <person name="Boore J.L."/>
            <person name="Grigoriev I.V."/>
            <person name="Lindberg D.R."/>
            <person name="Seaver E.C."/>
            <person name="Weisblat D.A."/>
            <person name="Putnam N.H."/>
            <person name="Rokhsar D.S."/>
        </authorList>
    </citation>
    <scope>NUCLEOTIDE SEQUENCE</scope>
</reference>
<dbReference type="RefSeq" id="XP_009020169.1">
    <property type="nucleotide sequence ID" value="XM_009021921.1"/>
</dbReference>
<keyword evidence="5" id="KW-1185">Reference proteome</keyword>
<dbReference type="Gene3D" id="3.90.215.10">
    <property type="entry name" value="Gamma Fibrinogen, chain A, domain 1"/>
    <property type="match status" value="1"/>
</dbReference>
<dbReference type="KEGG" id="hro:HELRODRAFT_174471"/>
<sequence length="366" mass="41124">MRLVLFVFLIELQASAAGKKYGMIGGPDNPMCFASEPTAVLTNIRSLLECSTKCSHYVSPTDDRITCNAFNYISNNASHPAKYCQLFQSIGDTQCKIDLNRTHCTGYLEVAVKEALSLNYTTTLSKSCNFPFTLNGGLFYSCSNSLPGISNPCALYMCLTGSRQLSICLDPQTYDGVNKTLLLNIPTFANSTPVTSVNGWIVIQQRIDGSENFNQSWTAYKSGFGTYYQNFWLGLEKMHQLATSAHYRLRFEVFLNGSWYSDEYDHFMINSEVEKYSLNVSGYSGDKRDILNCPSVSNLVQNGMKFSTPDQDNDLTDIRNCAVVYSSGNWFNDCGYQHVNDIFGSNQFTYASSKIIFCRMMIKRKL</sequence>
<feature type="chain" id="PRO_5010980328" description="Fibrinogen C-terminal domain-containing protein" evidence="1">
    <location>
        <begin position="18"/>
        <end position="366"/>
    </location>
</feature>
<keyword evidence="1" id="KW-0732">Signal</keyword>
<dbReference type="InterPro" id="IPR036056">
    <property type="entry name" value="Fibrinogen-like_C"/>
</dbReference>
<evidence type="ECO:0000256" key="1">
    <source>
        <dbReference type="SAM" id="SignalP"/>
    </source>
</evidence>
<dbReference type="Pfam" id="PF00147">
    <property type="entry name" value="Fibrinogen_C"/>
    <property type="match status" value="1"/>
</dbReference>
<evidence type="ECO:0000313" key="4">
    <source>
        <dbReference type="EnsemblMetazoa" id="HelroP174471"/>
    </source>
</evidence>
<reference evidence="4" key="3">
    <citation type="submission" date="2015-06" db="UniProtKB">
        <authorList>
            <consortium name="EnsemblMetazoa"/>
        </authorList>
    </citation>
    <scope>IDENTIFICATION</scope>
</reference>
<dbReference type="SUPFAM" id="SSF56496">
    <property type="entry name" value="Fibrinogen C-terminal domain-like"/>
    <property type="match status" value="1"/>
</dbReference>
<dbReference type="InterPro" id="IPR014716">
    <property type="entry name" value="Fibrinogen_a/b/g_C_1"/>
</dbReference>
<dbReference type="InterPro" id="IPR002181">
    <property type="entry name" value="Fibrinogen_a/b/g_C_dom"/>
</dbReference>
<accession>T1F857</accession>
<dbReference type="AlphaFoldDB" id="T1F857"/>
<dbReference type="PANTHER" id="PTHR19143:SF462">
    <property type="entry name" value="APPLE DOMAIN-CONTAINING PROTEIN"/>
    <property type="match status" value="1"/>
</dbReference>
<evidence type="ECO:0000313" key="3">
    <source>
        <dbReference type="EMBL" id="ESO01515.1"/>
    </source>
</evidence>
<evidence type="ECO:0000313" key="5">
    <source>
        <dbReference type="Proteomes" id="UP000015101"/>
    </source>
</evidence>
<proteinExistence type="predicted"/>
<dbReference type="EMBL" id="KB096743">
    <property type="protein sequence ID" value="ESO01515.1"/>
    <property type="molecule type" value="Genomic_DNA"/>
</dbReference>
<gene>
    <name evidence="4" type="primary">20205006</name>
    <name evidence="3" type="ORF">HELRODRAFT_174471</name>
</gene>
<dbReference type="OrthoDB" id="8866652at2759"/>
<dbReference type="InParanoid" id="T1F857"/>
<feature type="domain" description="Fibrinogen C-terminal" evidence="2">
    <location>
        <begin position="133"/>
        <end position="340"/>
    </location>
</feature>
<reference evidence="5" key="1">
    <citation type="submission" date="2012-12" db="EMBL/GenBank/DDBJ databases">
        <authorList>
            <person name="Hellsten U."/>
            <person name="Grimwood J."/>
            <person name="Chapman J.A."/>
            <person name="Shapiro H."/>
            <person name="Aerts A."/>
            <person name="Otillar R.P."/>
            <person name="Terry A.Y."/>
            <person name="Boore J.L."/>
            <person name="Simakov O."/>
            <person name="Marletaz F."/>
            <person name="Cho S.-J."/>
            <person name="Edsinger-Gonzales E."/>
            <person name="Havlak P."/>
            <person name="Kuo D.-H."/>
            <person name="Larsson T."/>
            <person name="Lv J."/>
            <person name="Arendt D."/>
            <person name="Savage R."/>
            <person name="Osoegawa K."/>
            <person name="de Jong P."/>
            <person name="Lindberg D.R."/>
            <person name="Seaver E.C."/>
            <person name="Weisblat D.A."/>
            <person name="Putnam N.H."/>
            <person name="Grigoriev I.V."/>
            <person name="Rokhsar D.S."/>
        </authorList>
    </citation>
    <scope>NUCLEOTIDE SEQUENCE</scope>
</reference>
<dbReference type="PANTHER" id="PTHR19143">
    <property type="entry name" value="FIBRINOGEN/TENASCIN/ANGIOPOEITIN"/>
    <property type="match status" value="1"/>
</dbReference>
<feature type="signal peptide" evidence="1">
    <location>
        <begin position="1"/>
        <end position="17"/>
    </location>
</feature>
<organism evidence="4 5">
    <name type="scientific">Helobdella robusta</name>
    <name type="common">Californian leech</name>
    <dbReference type="NCBI Taxonomy" id="6412"/>
    <lineage>
        <taxon>Eukaryota</taxon>
        <taxon>Metazoa</taxon>
        <taxon>Spiralia</taxon>
        <taxon>Lophotrochozoa</taxon>
        <taxon>Annelida</taxon>
        <taxon>Clitellata</taxon>
        <taxon>Hirudinea</taxon>
        <taxon>Rhynchobdellida</taxon>
        <taxon>Glossiphoniidae</taxon>
        <taxon>Helobdella</taxon>
    </lineage>
</organism>
<protein>
    <recommendedName>
        <fullName evidence="2">Fibrinogen C-terminal domain-containing protein</fullName>
    </recommendedName>
</protein>
<dbReference type="HOGENOM" id="CLU_065241_0_0_1"/>
<dbReference type="InterPro" id="IPR050373">
    <property type="entry name" value="Fibrinogen_C-term_domain"/>
</dbReference>
<dbReference type="OMA" id="SANTNCF"/>
<dbReference type="GO" id="GO:0005615">
    <property type="term" value="C:extracellular space"/>
    <property type="evidence" value="ECO:0000318"/>
    <property type="project" value="GO_Central"/>
</dbReference>
<dbReference type="GeneID" id="20205006"/>
<dbReference type="eggNOG" id="KOG2579">
    <property type="taxonomic scope" value="Eukaryota"/>
</dbReference>